<accession>A0ABV7XBY9</accession>
<keyword evidence="2" id="KW-1185">Reference proteome</keyword>
<name>A0ABV7XBY9_9SPHN</name>
<comment type="caution">
    <text evidence="1">The sequence shown here is derived from an EMBL/GenBank/DDBJ whole genome shotgun (WGS) entry which is preliminary data.</text>
</comment>
<dbReference type="RefSeq" id="WP_380860353.1">
    <property type="nucleotide sequence ID" value="NZ_JBHRXV010000007.1"/>
</dbReference>
<dbReference type="Proteomes" id="UP001595615">
    <property type="component" value="Unassembled WGS sequence"/>
</dbReference>
<sequence length="118" mass="13080">MADSIIRFRRLSDAVAQKADILVRCLGCGRQLLFDRATFLAILADKRVSDDRARAERKMICDNCHRRGAVLALVPEGSPTALRLEDGAPLPPKGVSVSAWCAARSHETRRRLIRAARD</sequence>
<evidence type="ECO:0000313" key="1">
    <source>
        <dbReference type="EMBL" id="MFC3712787.1"/>
    </source>
</evidence>
<evidence type="ECO:0008006" key="3">
    <source>
        <dbReference type="Google" id="ProtNLM"/>
    </source>
</evidence>
<evidence type="ECO:0000313" key="2">
    <source>
        <dbReference type="Proteomes" id="UP001595615"/>
    </source>
</evidence>
<reference evidence="2" key="1">
    <citation type="journal article" date="2019" name="Int. J. Syst. Evol. Microbiol.">
        <title>The Global Catalogue of Microorganisms (GCM) 10K type strain sequencing project: providing services to taxonomists for standard genome sequencing and annotation.</title>
        <authorList>
            <consortium name="The Broad Institute Genomics Platform"/>
            <consortium name="The Broad Institute Genome Sequencing Center for Infectious Disease"/>
            <person name="Wu L."/>
            <person name="Ma J."/>
        </authorList>
    </citation>
    <scope>NUCLEOTIDE SEQUENCE [LARGE SCALE GENOMIC DNA]</scope>
    <source>
        <strain evidence="2">KCTC 42644</strain>
    </source>
</reference>
<organism evidence="1 2">
    <name type="scientific">Sphingoaurantiacus capsulatus</name>
    <dbReference type="NCBI Taxonomy" id="1771310"/>
    <lineage>
        <taxon>Bacteria</taxon>
        <taxon>Pseudomonadati</taxon>
        <taxon>Pseudomonadota</taxon>
        <taxon>Alphaproteobacteria</taxon>
        <taxon>Sphingomonadales</taxon>
        <taxon>Sphingosinicellaceae</taxon>
        <taxon>Sphingoaurantiacus</taxon>
    </lineage>
</organism>
<gene>
    <name evidence="1" type="ORF">ACFOMD_09415</name>
</gene>
<dbReference type="EMBL" id="JBHRXV010000007">
    <property type="protein sequence ID" value="MFC3712787.1"/>
    <property type="molecule type" value="Genomic_DNA"/>
</dbReference>
<protein>
    <recommendedName>
        <fullName evidence="3">HNH endonuclease</fullName>
    </recommendedName>
</protein>
<proteinExistence type="predicted"/>